<name>F2L755_PSEUX</name>
<geneLocation type="plasmid" evidence="1">
    <name>pPSED02</name>
</geneLocation>
<sequence>MDAWSAARQQCAAERRRLRAYDRDQVAEVRARYTRLIAELDAQLQAQSR</sequence>
<dbReference type="RefSeq" id="WP_014203917.1">
    <property type="nucleotide sequence ID" value="NC_016601.1"/>
</dbReference>
<protein>
    <submittedName>
        <fullName evidence="1">Uncharacterized protein</fullName>
    </submittedName>
</protein>
<dbReference type="EMBL" id="CP002597">
    <property type="protein sequence ID" value="AEA29028.1"/>
    <property type="molecule type" value="Genomic_DNA"/>
</dbReference>
<reference evidence="1" key="1">
    <citation type="journal article" date="2011" name="J. Bacteriol.">
        <title>Genome sequence of the 1,4-dioxane-degrading Pseudonocardia dioxanivorans strain CB1190.</title>
        <authorList>
            <person name="Sales C.M."/>
            <person name="Mahendra S."/>
            <person name="Grostern A."/>
            <person name="Parales R.E."/>
            <person name="Goodwin L.A."/>
            <person name="Woyke T."/>
            <person name="Nolan M."/>
            <person name="Lapidus A."/>
            <person name="Chertkov O."/>
            <person name="Ovchinnikova G."/>
            <person name="Sczyrba A."/>
            <person name="Alvarez-Cohen L."/>
        </authorList>
    </citation>
    <scope>NUCLEOTIDE SEQUENCE</scope>
    <source>
        <strain evidence="1">CB1190</strain>
        <plasmid evidence="1">pPSED02</plasmid>
    </source>
</reference>
<organism evidence="1">
    <name type="scientific">Pseudonocardia dioxanivorans (strain ATCC 55486 / DSM 44775 / JCM 13855 / CB1190)</name>
    <dbReference type="NCBI Taxonomy" id="675635"/>
    <lineage>
        <taxon>Bacteria</taxon>
        <taxon>Bacillati</taxon>
        <taxon>Actinomycetota</taxon>
        <taxon>Actinomycetes</taxon>
        <taxon>Pseudonocardiales</taxon>
        <taxon>Pseudonocardiaceae</taxon>
        <taxon>Pseudonocardia</taxon>
    </lineage>
</organism>
<proteinExistence type="predicted"/>
<accession>F2L755</accession>
<gene>
    <name evidence="1" type="ORF">Psed_6965</name>
</gene>
<evidence type="ECO:0000313" key="1">
    <source>
        <dbReference type="EMBL" id="AEA29028.1"/>
    </source>
</evidence>
<keyword evidence="1" id="KW-0614">Plasmid</keyword>
<dbReference type="AlphaFoldDB" id="F2L755"/>